<evidence type="ECO:0000313" key="1">
    <source>
        <dbReference type="EMBL" id="SMP79738.1"/>
    </source>
</evidence>
<feature type="non-terminal residue" evidence="1">
    <location>
        <position position="1"/>
    </location>
</feature>
<dbReference type="Proteomes" id="UP001158049">
    <property type="component" value="Unassembled WGS sequence"/>
</dbReference>
<keyword evidence="2" id="KW-1185">Reference proteome</keyword>
<gene>
    <name evidence="1" type="ORF">SAMN06295970_13249</name>
</gene>
<dbReference type="EMBL" id="FXUL01000032">
    <property type="protein sequence ID" value="SMP79738.1"/>
    <property type="molecule type" value="Genomic_DNA"/>
</dbReference>
<name>A0ABY1QTF8_9BURK</name>
<evidence type="ECO:0000313" key="2">
    <source>
        <dbReference type="Proteomes" id="UP001158049"/>
    </source>
</evidence>
<protein>
    <submittedName>
        <fullName evidence="1">Uncharacterized protein</fullName>
    </submittedName>
</protein>
<comment type="caution">
    <text evidence="1">The sequence shown here is derived from an EMBL/GenBank/DDBJ whole genome shotgun (WGS) entry which is preliminary data.</text>
</comment>
<sequence length="75" mass="7546">LTIKDLASSKQLGASDMAAVRGGSNVNFGNHNVAVAGGFASPSAVIAPVTQVDASSKTTNELLQNFGGFQLVGLK</sequence>
<proteinExistence type="predicted"/>
<organism evidence="1 2">
    <name type="scientific">Noviherbaspirillum suwonense</name>
    <dbReference type="NCBI Taxonomy" id="1224511"/>
    <lineage>
        <taxon>Bacteria</taxon>
        <taxon>Pseudomonadati</taxon>
        <taxon>Pseudomonadota</taxon>
        <taxon>Betaproteobacteria</taxon>
        <taxon>Burkholderiales</taxon>
        <taxon>Oxalobacteraceae</taxon>
        <taxon>Noviherbaspirillum</taxon>
    </lineage>
</organism>
<dbReference type="RefSeq" id="WP_283445340.1">
    <property type="nucleotide sequence ID" value="NZ_FXUL01000032.1"/>
</dbReference>
<accession>A0ABY1QTF8</accession>
<reference evidence="1 2" key="1">
    <citation type="submission" date="2017-05" db="EMBL/GenBank/DDBJ databases">
        <authorList>
            <person name="Varghese N."/>
            <person name="Submissions S."/>
        </authorList>
    </citation>
    <scope>NUCLEOTIDE SEQUENCE [LARGE SCALE GENOMIC DNA]</scope>
    <source>
        <strain evidence="1 2">DSM 26001</strain>
    </source>
</reference>